<evidence type="ECO:0000256" key="10">
    <source>
        <dbReference type="SAM" id="Phobius"/>
    </source>
</evidence>
<dbReference type="Pfam" id="PF03188">
    <property type="entry name" value="Cytochrom_B561"/>
    <property type="match status" value="1"/>
</dbReference>
<evidence type="ECO:0000313" key="14">
    <source>
        <dbReference type="EMBL" id="KAG0581134.1"/>
    </source>
</evidence>
<dbReference type="SMART" id="SM00665">
    <property type="entry name" value="B561"/>
    <property type="match status" value="1"/>
</dbReference>
<evidence type="ECO:0000313" key="15">
    <source>
        <dbReference type="Proteomes" id="UP000822688"/>
    </source>
</evidence>
<keyword evidence="5 8" id="KW-0249">Electron transport</keyword>
<keyword evidence="6 10" id="KW-1133">Transmembrane helix</keyword>
<evidence type="ECO:0000256" key="3">
    <source>
        <dbReference type="ARBA" id="ARBA00022692"/>
    </source>
</evidence>
<dbReference type="InterPro" id="IPR005018">
    <property type="entry name" value="DOMON_domain"/>
</dbReference>
<keyword evidence="4 11" id="KW-0732">Signal</keyword>
<keyword evidence="3 10" id="KW-0812">Transmembrane</keyword>
<dbReference type="InterPro" id="IPR017214">
    <property type="entry name" value="UCP037471"/>
</dbReference>
<dbReference type="GO" id="GO:0016020">
    <property type="term" value="C:membrane"/>
    <property type="evidence" value="ECO:0007669"/>
    <property type="project" value="UniProtKB-SubCell"/>
</dbReference>
<keyword evidence="9" id="KW-0408">Iron</keyword>
<dbReference type="PANTHER" id="PTHR23130">
    <property type="entry name" value="CYTOCHROME B561 AND DOMON DOMAIN-CONTAINING PROTEIN"/>
    <property type="match status" value="1"/>
</dbReference>
<reference evidence="14" key="1">
    <citation type="submission" date="2020-06" db="EMBL/GenBank/DDBJ databases">
        <title>WGS assembly of Ceratodon purpureus strain R40.</title>
        <authorList>
            <person name="Carey S.B."/>
            <person name="Jenkins J."/>
            <person name="Shu S."/>
            <person name="Lovell J.T."/>
            <person name="Sreedasyam A."/>
            <person name="Maumus F."/>
            <person name="Tiley G.P."/>
            <person name="Fernandez-Pozo N."/>
            <person name="Barry K."/>
            <person name="Chen C."/>
            <person name="Wang M."/>
            <person name="Lipzen A."/>
            <person name="Daum C."/>
            <person name="Saski C.A."/>
            <person name="Payton A.C."/>
            <person name="Mcbreen J.C."/>
            <person name="Conrad R.E."/>
            <person name="Kollar L.M."/>
            <person name="Olsson S."/>
            <person name="Huttunen S."/>
            <person name="Landis J.B."/>
            <person name="Wickett N.J."/>
            <person name="Johnson M.G."/>
            <person name="Rensing S.A."/>
            <person name="Grimwood J."/>
            <person name="Schmutz J."/>
            <person name="Mcdaniel S.F."/>
        </authorList>
    </citation>
    <scope>NUCLEOTIDE SEQUENCE</scope>
    <source>
        <strain evidence="14">R40</strain>
    </source>
</reference>
<evidence type="ECO:0000256" key="8">
    <source>
        <dbReference type="PIRNR" id="PIRNR037471"/>
    </source>
</evidence>
<evidence type="ECO:0000256" key="9">
    <source>
        <dbReference type="PIRSR" id="PIRSR037471-1"/>
    </source>
</evidence>
<feature type="transmembrane region" description="Helical" evidence="10">
    <location>
        <begin position="363"/>
        <end position="385"/>
    </location>
</feature>
<dbReference type="AlphaFoldDB" id="A0A8T0IBM7"/>
<evidence type="ECO:0000256" key="6">
    <source>
        <dbReference type="ARBA" id="ARBA00022989"/>
    </source>
</evidence>
<organism evidence="14 15">
    <name type="scientific">Ceratodon purpureus</name>
    <name type="common">Fire moss</name>
    <name type="synonym">Dicranum purpureum</name>
    <dbReference type="NCBI Taxonomy" id="3225"/>
    <lineage>
        <taxon>Eukaryota</taxon>
        <taxon>Viridiplantae</taxon>
        <taxon>Streptophyta</taxon>
        <taxon>Embryophyta</taxon>
        <taxon>Bryophyta</taxon>
        <taxon>Bryophytina</taxon>
        <taxon>Bryopsida</taxon>
        <taxon>Dicranidae</taxon>
        <taxon>Pseudoditrichales</taxon>
        <taxon>Ditrichaceae</taxon>
        <taxon>Ceratodon</taxon>
    </lineage>
</organism>
<dbReference type="Gene3D" id="1.20.120.1770">
    <property type="match status" value="1"/>
</dbReference>
<feature type="binding site" description="axial binding residue" evidence="9">
    <location>
        <position position="228"/>
    </location>
    <ligand>
        <name>heme b</name>
        <dbReference type="ChEBI" id="CHEBI:60344"/>
        <label>1</label>
    </ligand>
    <ligandPart>
        <name>Fe</name>
        <dbReference type="ChEBI" id="CHEBI:18248"/>
    </ligandPart>
</feature>
<evidence type="ECO:0000256" key="11">
    <source>
        <dbReference type="SAM" id="SignalP"/>
    </source>
</evidence>
<feature type="transmembrane region" description="Helical" evidence="10">
    <location>
        <begin position="328"/>
        <end position="351"/>
    </location>
</feature>
<dbReference type="CDD" id="cd09631">
    <property type="entry name" value="DOMON_DOH"/>
    <property type="match status" value="1"/>
</dbReference>
<keyword evidence="9" id="KW-0479">Metal-binding</keyword>
<gene>
    <name evidence="14" type="ORF">KC19_4G227300</name>
</gene>
<evidence type="ECO:0000256" key="4">
    <source>
        <dbReference type="ARBA" id="ARBA00022729"/>
    </source>
</evidence>
<feature type="domain" description="DOMON" evidence="12">
    <location>
        <begin position="68"/>
        <end position="185"/>
    </location>
</feature>
<evidence type="ECO:0000256" key="1">
    <source>
        <dbReference type="ARBA" id="ARBA00004370"/>
    </source>
</evidence>
<dbReference type="EMBL" id="CM026424">
    <property type="protein sequence ID" value="KAG0581134.1"/>
    <property type="molecule type" value="Genomic_DNA"/>
</dbReference>
<evidence type="ECO:0000256" key="5">
    <source>
        <dbReference type="ARBA" id="ARBA00022982"/>
    </source>
</evidence>
<dbReference type="OrthoDB" id="19261at2759"/>
<feature type="signal peptide" evidence="11">
    <location>
        <begin position="1"/>
        <end position="33"/>
    </location>
</feature>
<feature type="binding site" description="axial binding residue" evidence="9">
    <location>
        <position position="330"/>
    </location>
    <ligand>
        <name>heme b</name>
        <dbReference type="ChEBI" id="CHEBI:60344"/>
        <label>1</label>
    </ligand>
    <ligandPart>
        <name>Fe</name>
        <dbReference type="ChEBI" id="CHEBI:18248"/>
    </ligandPart>
</feature>
<feature type="transmembrane region" description="Helical" evidence="10">
    <location>
        <begin position="297"/>
        <end position="316"/>
    </location>
</feature>
<evidence type="ECO:0000256" key="7">
    <source>
        <dbReference type="ARBA" id="ARBA00023136"/>
    </source>
</evidence>
<dbReference type="PROSITE" id="PS50836">
    <property type="entry name" value="DOMON"/>
    <property type="match status" value="1"/>
</dbReference>
<keyword evidence="15" id="KW-1185">Reference proteome</keyword>
<keyword evidence="7 8" id="KW-0472">Membrane</keyword>
<evidence type="ECO:0000259" key="13">
    <source>
        <dbReference type="PROSITE" id="PS50939"/>
    </source>
</evidence>
<dbReference type="PIRSF" id="PIRSF037471">
    <property type="entry name" value="UCP037471"/>
    <property type="match status" value="1"/>
</dbReference>
<evidence type="ECO:0000259" key="12">
    <source>
        <dbReference type="PROSITE" id="PS50836"/>
    </source>
</evidence>
<feature type="binding site" description="axial binding residue" evidence="9">
    <location>
        <position position="294"/>
    </location>
    <ligand>
        <name>heme b</name>
        <dbReference type="ChEBI" id="CHEBI:60344"/>
        <label>1</label>
    </ligand>
    <ligandPart>
        <name>Fe</name>
        <dbReference type="ChEBI" id="CHEBI:18248"/>
    </ligandPart>
</feature>
<feature type="binding site" description="axial binding residue" evidence="9">
    <location>
        <position position="261"/>
    </location>
    <ligand>
        <name>heme b</name>
        <dbReference type="ChEBI" id="CHEBI:60344"/>
        <label>1</label>
    </ligand>
    <ligandPart>
        <name>Fe</name>
        <dbReference type="ChEBI" id="CHEBI:18248"/>
    </ligandPart>
</feature>
<feature type="chain" id="PRO_5035763920" description="Cytochrome b561 and DOMON domain-containing protein" evidence="11">
    <location>
        <begin position="34"/>
        <end position="408"/>
    </location>
</feature>
<feature type="domain" description="Cytochrome b561" evidence="13">
    <location>
        <begin position="192"/>
        <end position="388"/>
    </location>
</feature>
<dbReference type="InterPro" id="IPR045266">
    <property type="entry name" value="DOH_DOMON"/>
</dbReference>
<feature type="transmembrane region" description="Helical" evidence="10">
    <location>
        <begin position="257"/>
        <end position="277"/>
    </location>
</feature>
<protein>
    <recommendedName>
        <fullName evidence="8">Cytochrome b561 and DOMON domain-containing protein</fullName>
    </recommendedName>
</protein>
<feature type="transmembrane region" description="Helical" evidence="10">
    <location>
        <begin position="233"/>
        <end position="250"/>
    </location>
</feature>
<evidence type="ECO:0000256" key="2">
    <source>
        <dbReference type="ARBA" id="ARBA00022448"/>
    </source>
</evidence>
<dbReference type="PANTHER" id="PTHR23130:SF171">
    <property type="entry name" value="OS01G0895300 PROTEIN"/>
    <property type="match status" value="1"/>
</dbReference>
<dbReference type="PROSITE" id="PS50939">
    <property type="entry name" value="CYTOCHROME_B561"/>
    <property type="match status" value="1"/>
</dbReference>
<proteinExistence type="predicted"/>
<accession>A0A8T0IBM7</accession>
<dbReference type="InterPro" id="IPR006593">
    <property type="entry name" value="Cyt_b561/ferric_Rdtase_TM"/>
</dbReference>
<comment type="caution">
    <text evidence="14">The sequence shown here is derived from an EMBL/GenBank/DDBJ whole genome shotgun (WGS) entry which is preliminary data.</text>
</comment>
<sequence>MEMGKAPPRSSRVVWFYACVALILSIYTHKTSAAVTCRTDLATAANITIFPTDALQCMNSKFSPDNSGNVFVVWSLKDTATGFVSIVVSAPLAAKQWAALGFSGPGQMMGSTALVATLGAKGVNIDQYFLKDKVPSQVVRVNDRIKFTAGPESYYDNKYNIVYMAFQIDFKSSKAVPNFLLFAQGPASGADNGDLEYHTAQTYLPSEFAEGTVGESAASKLARKVKAHGAVQVFGWGVLLPIGAMVARYAKSFDPAWFYIHITFQTIGFIFIIAGLATGVDIAKTIDVPRLNGHKGLGFFLFTLAILQVLAVVARPHKEAKVRKYWNWYHWWVGRLALFLAVINIFVGISLNKGEPNAHNLKVGYIVLLAFELVAFVILEILYWLRWNRTPTPGTAIGWNRQSTDRGY</sequence>
<dbReference type="GO" id="GO:0046872">
    <property type="term" value="F:metal ion binding"/>
    <property type="evidence" value="ECO:0007669"/>
    <property type="project" value="UniProtKB-KW"/>
</dbReference>
<name>A0A8T0IBM7_CERPU</name>
<comment type="cofactor">
    <cofactor evidence="8">
        <name>heme b</name>
        <dbReference type="ChEBI" id="CHEBI:60344"/>
    </cofactor>
    <text evidence="8">Binds 2 heme b groups non-covalently.</text>
</comment>
<comment type="subcellular location">
    <subcellularLocation>
        <location evidence="1">Membrane</location>
    </subcellularLocation>
</comment>
<dbReference type="CDD" id="cd08760">
    <property type="entry name" value="Cyt_b561_FRRS1_like"/>
    <property type="match status" value="1"/>
</dbReference>
<dbReference type="Proteomes" id="UP000822688">
    <property type="component" value="Chromosome 4"/>
</dbReference>
<keyword evidence="2 8" id="KW-0813">Transport</keyword>